<dbReference type="AlphaFoldDB" id="A0A7T3FA24"/>
<protein>
    <submittedName>
        <fullName evidence="2">Uncharacterized protein</fullName>
    </submittedName>
</protein>
<sequence length="477" mass="49111">MSAGSEEPVLIGQRELAAERPGTGRGITARESGAILVASAVTAVSALGATVIAQYALPAGQVSEFLVFWSLLFGLYGVIAGIQQEATRAVGAARLSCAPGGEPMHRGGEGADGARPGARVVPVAVGIGALLAVLVALSSPAWADDQVPSGSTRAVLLVCLGVCLYAVHAAMSGAAAGRQRWYQFAGLGGGEAAWRLLAMLGVGAAAGTLGGLEAAVVSPVLLWAVLVLLSREGRRTFAARADVPPGRLTRNTFLAMGSSAASAVLMVGFPVVLKATEGEHPDQYRSMVLGVLILGISITRSPIMIPLQAFQGVAISAFLRQRHRPLAAMLRPAAALLGIGLLGGGLAWVIGPVLFRLIYRPQPEQVRVYDDVVHGWLLGPLTFASAIMALLVLTGTAVLALDAHRTYVLGWAVAAVVAVGLLLLPLGLIPRAMIALYLAPACGVAVHLVGMVRAARRYRIQESSQTAVPGGQLAARS</sequence>
<dbReference type="EMBL" id="CP065738">
    <property type="protein sequence ID" value="QPT54430.1"/>
    <property type="molecule type" value="Genomic_DNA"/>
</dbReference>
<proteinExistence type="predicted"/>
<evidence type="ECO:0000256" key="1">
    <source>
        <dbReference type="SAM" id="Phobius"/>
    </source>
</evidence>
<feature type="transmembrane region" description="Helical" evidence="1">
    <location>
        <begin position="154"/>
        <end position="177"/>
    </location>
</feature>
<dbReference type="RefSeq" id="WP_174520384.1">
    <property type="nucleotide sequence ID" value="NZ_CP065738.1"/>
</dbReference>
<feature type="transmembrane region" description="Helical" evidence="1">
    <location>
        <begin position="375"/>
        <end position="401"/>
    </location>
</feature>
<reference evidence="2 3" key="1">
    <citation type="submission" date="2020-12" db="EMBL/GenBank/DDBJ databases">
        <title>FDA dAtabase for Regulatory Grade micrObial Sequences (FDA-ARGOS): Supporting development and validation of Infectious Disease Dx tests.</title>
        <authorList>
            <person name="Sproer C."/>
            <person name="Gronow S."/>
            <person name="Severitt S."/>
            <person name="Schroder I."/>
            <person name="Tallon L."/>
            <person name="Sadzewicz L."/>
            <person name="Zhao X."/>
            <person name="Boylan J."/>
            <person name="Ott S."/>
            <person name="Bowen H."/>
            <person name="Vavikolanu K."/>
            <person name="Mehta A."/>
            <person name="Aluvathingal J."/>
            <person name="Nadendla S."/>
            <person name="Lowell S."/>
            <person name="Myers T."/>
            <person name="Yan Y."/>
            <person name="Sichtig H."/>
        </authorList>
    </citation>
    <scope>NUCLEOTIDE SEQUENCE [LARGE SCALE GENOMIC DNA]</scope>
    <source>
        <strain evidence="2 3">FDAARGOS_864</strain>
    </source>
</reference>
<feature type="transmembrane region" description="Helical" evidence="1">
    <location>
        <begin position="212"/>
        <end position="230"/>
    </location>
</feature>
<feature type="transmembrane region" description="Helical" evidence="1">
    <location>
        <begin position="284"/>
        <end position="307"/>
    </location>
</feature>
<feature type="transmembrane region" description="Helical" evidence="1">
    <location>
        <begin position="408"/>
        <end position="428"/>
    </location>
</feature>
<evidence type="ECO:0000313" key="2">
    <source>
        <dbReference type="EMBL" id="QPT54430.1"/>
    </source>
</evidence>
<dbReference type="GeneID" id="61262631"/>
<feature type="transmembrane region" description="Helical" evidence="1">
    <location>
        <begin position="184"/>
        <end position="206"/>
    </location>
</feature>
<keyword evidence="1" id="KW-1133">Transmembrane helix</keyword>
<gene>
    <name evidence="2" type="ORF">I6G21_04515</name>
</gene>
<keyword evidence="1" id="KW-0472">Membrane</keyword>
<feature type="transmembrane region" description="Helical" evidence="1">
    <location>
        <begin position="62"/>
        <end position="82"/>
    </location>
</feature>
<dbReference type="Proteomes" id="UP000594975">
    <property type="component" value="Chromosome"/>
</dbReference>
<feature type="transmembrane region" description="Helical" evidence="1">
    <location>
        <begin position="434"/>
        <end position="455"/>
    </location>
</feature>
<feature type="transmembrane region" description="Helical" evidence="1">
    <location>
        <begin position="328"/>
        <end position="355"/>
    </location>
</feature>
<feature type="transmembrane region" description="Helical" evidence="1">
    <location>
        <begin position="251"/>
        <end position="272"/>
    </location>
</feature>
<dbReference type="KEGG" id="rkr:I6G21_04515"/>
<keyword evidence="1" id="KW-0812">Transmembrane</keyword>
<feature type="transmembrane region" description="Helical" evidence="1">
    <location>
        <begin position="34"/>
        <end position="56"/>
    </location>
</feature>
<accession>A0A7T3FA24</accession>
<organism evidence="2 3">
    <name type="scientific">Rothia kristinae</name>
    <dbReference type="NCBI Taxonomy" id="37923"/>
    <lineage>
        <taxon>Bacteria</taxon>
        <taxon>Bacillati</taxon>
        <taxon>Actinomycetota</taxon>
        <taxon>Actinomycetes</taxon>
        <taxon>Micrococcales</taxon>
        <taxon>Micrococcaceae</taxon>
        <taxon>Rothia</taxon>
    </lineage>
</organism>
<evidence type="ECO:0000313" key="3">
    <source>
        <dbReference type="Proteomes" id="UP000594975"/>
    </source>
</evidence>
<feature type="transmembrane region" description="Helical" evidence="1">
    <location>
        <begin position="120"/>
        <end position="142"/>
    </location>
</feature>
<name>A0A7T3FA24_9MICC</name>